<dbReference type="PANTHER" id="PTHR24025:SF31">
    <property type="entry name" value="NEURAL-CADHERIN"/>
    <property type="match status" value="1"/>
</dbReference>
<sequence>MVDIIRNAAYNMEFRQKSYNASIGELSPETAIHPSFRDQLIVKECQYGSLLSSPTFHITTKDGWFTTKQILTSGIIYSTLLVDYEELFNTTDVILTIRGEQRLENGVTTLTAYTTLIITIIDVDDMNPVFTEDVYHLNVLEETPGGSGNPYKTSPPIHAYDGDRGINETMIYSIENEMNNTFSINTMSGEIYVLKELDADGGLDLYVIIIKATQQSNTFRSATSTLSLRVIDINDNPPIFSPNNYYCNVTEHSAVGQVICSVTATDKDKGQNGQFSYELLNGNAVDIDPISGYIHVKDSHLLDRETGSHLFMKVIAKSSDGNMTDKANVTINLIDINDNSPVTNQSSYHFIVQNTSIGSYVGKINAFDMDSGDNQKLNYSWGTCLSNIGVCIGNNTICHFPFIIDAESGTIAMNGCTAECILSTLVSVCDSSHYFQRYECYELSDGFDLINGHCVKRTSVQNEPETVSTVLIVSTVLGSTVAVIVVGVIVYYWFILRRRRAKSHKETKETVLTESQEMESRKENHSNTEEIYDVITDLPDDYLTPQNSIPTVGDSDDRVGSYEKLRNANQNMSEGYSYLNTLTSNEHESNSRKYENTKHITPTGETNMHPKPDDVHTSTD</sequence>
<dbReference type="PROSITE" id="PS00232">
    <property type="entry name" value="CADHERIN_1"/>
    <property type="match status" value="2"/>
</dbReference>
<organism evidence="12 13">
    <name type="scientific">Sinanodonta woodiana</name>
    <name type="common">Chinese pond mussel</name>
    <name type="synonym">Anodonta woodiana</name>
    <dbReference type="NCBI Taxonomy" id="1069815"/>
    <lineage>
        <taxon>Eukaryota</taxon>
        <taxon>Metazoa</taxon>
        <taxon>Spiralia</taxon>
        <taxon>Lophotrochozoa</taxon>
        <taxon>Mollusca</taxon>
        <taxon>Bivalvia</taxon>
        <taxon>Autobranchia</taxon>
        <taxon>Heteroconchia</taxon>
        <taxon>Palaeoheterodonta</taxon>
        <taxon>Unionida</taxon>
        <taxon>Unionoidea</taxon>
        <taxon>Unionidae</taxon>
        <taxon>Unioninae</taxon>
        <taxon>Sinanodonta</taxon>
    </lineage>
</organism>
<dbReference type="CDD" id="cd11304">
    <property type="entry name" value="Cadherin_repeat"/>
    <property type="match status" value="3"/>
</dbReference>
<evidence type="ECO:0000256" key="5">
    <source>
        <dbReference type="ARBA" id="ARBA00022889"/>
    </source>
</evidence>
<dbReference type="InterPro" id="IPR002126">
    <property type="entry name" value="Cadherin-like_dom"/>
</dbReference>
<dbReference type="Gene3D" id="2.60.40.60">
    <property type="entry name" value="Cadherins"/>
    <property type="match status" value="4"/>
</dbReference>
<evidence type="ECO:0000313" key="13">
    <source>
        <dbReference type="Proteomes" id="UP001634394"/>
    </source>
</evidence>
<keyword evidence="3" id="KW-0677">Repeat</keyword>
<dbReference type="GO" id="GO:0007155">
    <property type="term" value="P:cell adhesion"/>
    <property type="evidence" value="ECO:0007669"/>
    <property type="project" value="UniProtKB-KW"/>
</dbReference>
<keyword evidence="2 10" id="KW-0812">Transmembrane</keyword>
<evidence type="ECO:0000256" key="10">
    <source>
        <dbReference type="SAM" id="Phobius"/>
    </source>
</evidence>
<keyword evidence="7 10" id="KW-0472">Membrane</keyword>
<evidence type="ECO:0000256" key="3">
    <source>
        <dbReference type="ARBA" id="ARBA00022737"/>
    </source>
</evidence>
<dbReference type="AlphaFoldDB" id="A0ABD3XBF4"/>
<evidence type="ECO:0000256" key="4">
    <source>
        <dbReference type="ARBA" id="ARBA00022837"/>
    </source>
</evidence>
<comment type="subcellular location">
    <subcellularLocation>
        <location evidence="1">Membrane</location>
    </subcellularLocation>
</comment>
<evidence type="ECO:0000256" key="7">
    <source>
        <dbReference type="ARBA" id="ARBA00023136"/>
    </source>
</evidence>
<dbReference type="PANTHER" id="PTHR24025">
    <property type="entry name" value="DESMOGLEIN FAMILY MEMBER"/>
    <property type="match status" value="1"/>
</dbReference>
<protein>
    <recommendedName>
        <fullName evidence="11">Cadherin domain-containing protein</fullName>
    </recommendedName>
</protein>
<keyword evidence="6 10" id="KW-1133">Transmembrane helix</keyword>
<evidence type="ECO:0000259" key="11">
    <source>
        <dbReference type="PROSITE" id="PS50268"/>
    </source>
</evidence>
<evidence type="ECO:0000256" key="8">
    <source>
        <dbReference type="PROSITE-ProRule" id="PRU00043"/>
    </source>
</evidence>
<feature type="transmembrane region" description="Helical" evidence="10">
    <location>
        <begin position="470"/>
        <end position="495"/>
    </location>
</feature>
<dbReference type="PRINTS" id="PR00205">
    <property type="entry name" value="CADHERIN"/>
</dbReference>
<evidence type="ECO:0000256" key="9">
    <source>
        <dbReference type="SAM" id="MobiDB-lite"/>
    </source>
</evidence>
<dbReference type="Proteomes" id="UP001634394">
    <property type="component" value="Unassembled WGS sequence"/>
</dbReference>
<feature type="region of interest" description="Disordered" evidence="9">
    <location>
        <begin position="585"/>
        <end position="620"/>
    </location>
</feature>
<accession>A0ABD3XBF4</accession>
<reference evidence="12 13" key="1">
    <citation type="submission" date="2024-11" db="EMBL/GenBank/DDBJ databases">
        <title>Chromosome-level genome assembly of the freshwater bivalve Anodonta woodiana.</title>
        <authorList>
            <person name="Chen X."/>
        </authorList>
    </citation>
    <scope>NUCLEOTIDE SEQUENCE [LARGE SCALE GENOMIC DNA]</scope>
    <source>
        <strain evidence="12">MN2024</strain>
        <tissue evidence="12">Gills</tissue>
    </source>
</reference>
<keyword evidence="5" id="KW-0130">Cell adhesion</keyword>
<evidence type="ECO:0000313" key="12">
    <source>
        <dbReference type="EMBL" id="KAL3883430.1"/>
    </source>
</evidence>
<feature type="compositionally biased region" description="Basic and acidic residues" evidence="9">
    <location>
        <begin position="585"/>
        <end position="598"/>
    </location>
</feature>
<feature type="region of interest" description="Disordered" evidence="9">
    <location>
        <begin position="505"/>
        <end position="526"/>
    </location>
</feature>
<dbReference type="Pfam" id="PF00028">
    <property type="entry name" value="Cadherin"/>
    <property type="match status" value="2"/>
</dbReference>
<evidence type="ECO:0000256" key="6">
    <source>
        <dbReference type="ARBA" id="ARBA00022989"/>
    </source>
</evidence>
<keyword evidence="13" id="KW-1185">Reference proteome</keyword>
<dbReference type="InterPro" id="IPR015919">
    <property type="entry name" value="Cadherin-like_sf"/>
</dbReference>
<proteinExistence type="predicted"/>
<feature type="domain" description="Cadherin" evidence="11">
    <location>
        <begin position="56"/>
        <end position="130"/>
    </location>
</feature>
<dbReference type="PROSITE" id="PS50268">
    <property type="entry name" value="CADHERIN_2"/>
    <property type="match status" value="3"/>
</dbReference>
<name>A0ABD3XBF4_SINWO</name>
<dbReference type="InterPro" id="IPR020894">
    <property type="entry name" value="Cadherin_CS"/>
</dbReference>
<dbReference type="GO" id="GO:0005509">
    <property type="term" value="F:calcium ion binding"/>
    <property type="evidence" value="ECO:0007669"/>
    <property type="project" value="UniProtKB-UniRule"/>
</dbReference>
<dbReference type="InterPro" id="IPR050971">
    <property type="entry name" value="Cadherin-domain_protein"/>
</dbReference>
<gene>
    <name evidence="12" type="ORF">ACJMK2_029693</name>
</gene>
<comment type="caution">
    <text evidence="12">The sequence shown here is derived from an EMBL/GenBank/DDBJ whole genome shotgun (WGS) entry which is preliminary data.</text>
</comment>
<dbReference type="GO" id="GO:0016020">
    <property type="term" value="C:membrane"/>
    <property type="evidence" value="ECO:0007669"/>
    <property type="project" value="UniProtKB-SubCell"/>
</dbReference>
<dbReference type="EMBL" id="JBJQND010000003">
    <property type="protein sequence ID" value="KAL3883430.1"/>
    <property type="molecule type" value="Genomic_DNA"/>
</dbReference>
<feature type="domain" description="Cadherin" evidence="11">
    <location>
        <begin position="131"/>
        <end position="240"/>
    </location>
</feature>
<dbReference type="SUPFAM" id="SSF49313">
    <property type="entry name" value="Cadherin-like"/>
    <property type="match status" value="3"/>
</dbReference>
<dbReference type="FunFam" id="2.60.40.60:FF:000020">
    <property type="entry name" value="Dachsous cadherin-related 1b"/>
    <property type="match status" value="1"/>
</dbReference>
<evidence type="ECO:0000256" key="1">
    <source>
        <dbReference type="ARBA" id="ARBA00004370"/>
    </source>
</evidence>
<evidence type="ECO:0000256" key="2">
    <source>
        <dbReference type="ARBA" id="ARBA00022692"/>
    </source>
</evidence>
<keyword evidence="4 8" id="KW-0106">Calcium</keyword>
<feature type="domain" description="Cadherin" evidence="11">
    <location>
        <begin position="241"/>
        <end position="343"/>
    </location>
</feature>
<dbReference type="SMART" id="SM00112">
    <property type="entry name" value="CA"/>
    <property type="match status" value="2"/>
</dbReference>
<feature type="compositionally biased region" description="Basic and acidic residues" evidence="9">
    <location>
        <begin position="608"/>
        <end position="620"/>
    </location>
</feature>